<protein>
    <submittedName>
        <fullName evidence="1">Uncharacterized protein</fullName>
    </submittedName>
</protein>
<dbReference type="EnsemblPlants" id="PGSC0003DMT400023812">
    <property type="protein sequence ID" value="PGSC0003DMT400023812"/>
    <property type="gene ID" value="PGSC0003DMG402009214"/>
</dbReference>
<dbReference type="eggNOG" id="KOG0779">
    <property type="taxonomic scope" value="Eukaryota"/>
</dbReference>
<reference evidence="1" key="2">
    <citation type="submission" date="2015-06" db="UniProtKB">
        <authorList>
            <consortium name="EnsemblPlants"/>
        </authorList>
    </citation>
    <scope>IDENTIFICATION</scope>
    <source>
        <strain evidence="1">DM1-3 516 R44</strain>
    </source>
</reference>
<accession>M1AJ07</accession>
<sequence>MGFGHAASFNEFRSSLPPIQEEMEAGDHLAYTATDTDLLHLGGNGSEPCAFSYSSGSLAAGTSWIPDVSVVQDVDEELDSSPTTSVRDTDKQLEVPKSSIDCSVDGDATPGELLDITLAQSSIETRDNSGTGPVTSGQENPYDIHGNVNLSCKSLLLFGNGSGSEADPEHNVKRRRLTPLARKIVLCDRI</sequence>
<dbReference type="PaxDb" id="4113-PGSC0003DMT400023812"/>
<dbReference type="AlphaFoldDB" id="M1AJ07"/>
<keyword evidence="2" id="KW-1185">Reference proteome</keyword>
<dbReference type="InParanoid" id="M1AJ07"/>
<name>M1AJ07_SOLTU</name>
<organism evidence="1 2">
    <name type="scientific">Solanum tuberosum</name>
    <name type="common">Potato</name>
    <dbReference type="NCBI Taxonomy" id="4113"/>
    <lineage>
        <taxon>Eukaryota</taxon>
        <taxon>Viridiplantae</taxon>
        <taxon>Streptophyta</taxon>
        <taxon>Embryophyta</taxon>
        <taxon>Tracheophyta</taxon>
        <taxon>Spermatophyta</taxon>
        <taxon>Magnoliopsida</taxon>
        <taxon>eudicotyledons</taxon>
        <taxon>Gunneridae</taxon>
        <taxon>Pentapetalae</taxon>
        <taxon>asterids</taxon>
        <taxon>lamiids</taxon>
        <taxon>Solanales</taxon>
        <taxon>Solanaceae</taxon>
        <taxon>Solanoideae</taxon>
        <taxon>Solaneae</taxon>
        <taxon>Solanum</taxon>
    </lineage>
</organism>
<evidence type="ECO:0000313" key="1">
    <source>
        <dbReference type="EnsemblPlants" id="PGSC0003DMT400023812"/>
    </source>
</evidence>
<dbReference type="Gramene" id="PGSC0003DMT400023812">
    <property type="protein sequence ID" value="PGSC0003DMT400023812"/>
    <property type="gene ID" value="PGSC0003DMG402009214"/>
</dbReference>
<proteinExistence type="predicted"/>
<dbReference type="STRING" id="4113.M1AJ07"/>
<dbReference type="HOGENOM" id="CLU_1484447_0_0_1"/>
<evidence type="ECO:0000313" key="2">
    <source>
        <dbReference type="Proteomes" id="UP000011115"/>
    </source>
</evidence>
<reference evidence="2" key="1">
    <citation type="journal article" date="2011" name="Nature">
        <title>Genome sequence and analysis of the tuber crop potato.</title>
        <authorList>
            <consortium name="The Potato Genome Sequencing Consortium"/>
        </authorList>
    </citation>
    <scope>NUCLEOTIDE SEQUENCE [LARGE SCALE GENOMIC DNA]</scope>
    <source>
        <strain evidence="2">cv. DM1-3 516 R44</strain>
    </source>
</reference>
<dbReference type="Proteomes" id="UP000011115">
    <property type="component" value="Unassembled WGS sequence"/>
</dbReference>
<dbReference type="ExpressionAtlas" id="M1AJ07">
    <property type="expression patterns" value="baseline"/>
</dbReference>